<dbReference type="EMBL" id="AM920428">
    <property type="protein sequence ID" value="CAP92082.1"/>
    <property type="molecule type" value="Genomic_DNA"/>
</dbReference>
<protein>
    <submittedName>
        <fullName evidence="2">Uncharacterized protein</fullName>
    </submittedName>
</protein>
<name>B6H4R3_PENRW</name>
<dbReference type="VEuPathDB" id="FungiDB:PCH_Pc13g10130"/>
<accession>B6H4R3</accession>
<evidence type="ECO:0000313" key="2">
    <source>
        <dbReference type="EMBL" id="CAP92082.1"/>
    </source>
</evidence>
<dbReference type="AlphaFoldDB" id="B6H4R3"/>
<feature type="region of interest" description="Disordered" evidence="1">
    <location>
        <begin position="180"/>
        <end position="229"/>
    </location>
</feature>
<dbReference type="OrthoDB" id="10333285at2759"/>
<evidence type="ECO:0000313" key="3">
    <source>
        <dbReference type="Proteomes" id="UP000000724"/>
    </source>
</evidence>
<proteinExistence type="predicted"/>
<reference evidence="2 3" key="1">
    <citation type="journal article" date="2008" name="Nat. Biotechnol.">
        <title>Genome sequencing and analysis of the filamentous fungus Penicillium chrysogenum.</title>
        <authorList>
            <person name="van den Berg M.A."/>
            <person name="Albang R."/>
            <person name="Albermann K."/>
            <person name="Badger J.H."/>
            <person name="Daran J.-M."/>
            <person name="Driessen A.J.M."/>
            <person name="Garcia-Estrada C."/>
            <person name="Fedorova N.D."/>
            <person name="Harris D.M."/>
            <person name="Heijne W.H.M."/>
            <person name="Joardar V.S."/>
            <person name="Kiel J.A.K.W."/>
            <person name="Kovalchuk A."/>
            <person name="Martin J.F."/>
            <person name="Nierman W.C."/>
            <person name="Nijland J.G."/>
            <person name="Pronk J.T."/>
            <person name="Roubos J.A."/>
            <person name="van der Klei I.J."/>
            <person name="van Peij N.N.M.E."/>
            <person name="Veenhuis M."/>
            <person name="von Doehren H."/>
            <person name="Wagner C."/>
            <person name="Wortman J.R."/>
            <person name="Bovenberg R.A.L."/>
        </authorList>
    </citation>
    <scope>NUCLEOTIDE SEQUENCE [LARGE SCALE GENOMIC DNA]</scope>
    <source>
        <strain evidence="3">ATCC 28089 / DSM 1075 / NRRL 1951 / Wisconsin 54-1255</strain>
    </source>
</reference>
<gene>
    <name evidence="2" type="ORF">Pc13g10130</name>
    <name evidence="2" type="ORF">PCH_Pc13g10130</name>
</gene>
<sequence length="229" mass="25389">MWVQIGPGVWANFGGYWTRNVVRTLYLALVRPAVLLIPYCMICECPSLQGDISPYEEIEASSLARLVEEGIRMNSTLPGGHGHLDENVEHAPPISVFGNDYDQMPPEISPHGKMDLTLTHMLVRRIPPQLPLLRRPVQRPIKAITEYELLLTIFLTKVAQHRSTRAFSPAKSAVGLTRAHLASDPGESPITPPRKAATRSHRSSRNGKNGPAVTSRAWHFTRGNMGTFA</sequence>
<evidence type="ECO:0000256" key="1">
    <source>
        <dbReference type="SAM" id="MobiDB-lite"/>
    </source>
</evidence>
<feature type="compositionally biased region" description="Basic residues" evidence="1">
    <location>
        <begin position="196"/>
        <end position="205"/>
    </location>
</feature>
<organism evidence="2 3">
    <name type="scientific">Penicillium rubens (strain ATCC 28089 / DSM 1075 / NRRL 1951 / Wisconsin 54-1255)</name>
    <name type="common">Penicillium chrysogenum</name>
    <dbReference type="NCBI Taxonomy" id="500485"/>
    <lineage>
        <taxon>Eukaryota</taxon>
        <taxon>Fungi</taxon>
        <taxon>Dikarya</taxon>
        <taxon>Ascomycota</taxon>
        <taxon>Pezizomycotina</taxon>
        <taxon>Eurotiomycetes</taxon>
        <taxon>Eurotiomycetidae</taxon>
        <taxon>Eurotiales</taxon>
        <taxon>Aspergillaceae</taxon>
        <taxon>Penicillium</taxon>
        <taxon>Penicillium chrysogenum species complex</taxon>
    </lineage>
</organism>
<dbReference type="Proteomes" id="UP000000724">
    <property type="component" value="Contig Pc00c13"/>
</dbReference>
<dbReference type="HOGENOM" id="CLU_1210182_0_0_1"/>
<keyword evidence="3" id="KW-1185">Reference proteome</keyword>